<gene>
    <name evidence="1" type="ORF">PoB_001382100</name>
</gene>
<keyword evidence="2" id="KW-1185">Reference proteome</keyword>
<keyword evidence="1" id="KW-0687">Ribonucleoprotein</keyword>
<proteinExistence type="predicted"/>
<comment type="caution">
    <text evidence="1">The sequence shown here is derived from an EMBL/GenBank/DDBJ whole genome shotgun (WGS) entry which is preliminary data.</text>
</comment>
<evidence type="ECO:0000313" key="2">
    <source>
        <dbReference type="Proteomes" id="UP000735302"/>
    </source>
</evidence>
<protein>
    <submittedName>
        <fullName evidence="1">U1 small nuclear ribonucleoprotein 70 kDa-like</fullName>
    </submittedName>
</protein>
<dbReference type="Proteomes" id="UP000735302">
    <property type="component" value="Unassembled WGS sequence"/>
</dbReference>
<dbReference type="GO" id="GO:1990904">
    <property type="term" value="C:ribonucleoprotein complex"/>
    <property type="evidence" value="ECO:0007669"/>
    <property type="project" value="UniProtKB-KW"/>
</dbReference>
<reference evidence="1 2" key="1">
    <citation type="journal article" date="2021" name="Elife">
        <title>Chloroplast acquisition without the gene transfer in kleptoplastic sea slugs, Plakobranchus ocellatus.</title>
        <authorList>
            <person name="Maeda T."/>
            <person name="Takahashi S."/>
            <person name="Yoshida T."/>
            <person name="Shimamura S."/>
            <person name="Takaki Y."/>
            <person name="Nagai Y."/>
            <person name="Toyoda A."/>
            <person name="Suzuki Y."/>
            <person name="Arimoto A."/>
            <person name="Ishii H."/>
            <person name="Satoh N."/>
            <person name="Nishiyama T."/>
            <person name="Hasebe M."/>
            <person name="Maruyama T."/>
            <person name="Minagawa J."/>
            <person name="Obokata J."/>
            <person name="Shigenobu S."/>
        </authorList>
    </citation>
    <scope>NUCLEOTIDE SEQUENCE [LARGE SCALE GENOMIC DNA]</scope>
</reference>
<evidence type="ECO:0000313" key="1">
    <source>
        <dbReference type="EMBL" id="GFN87315.1"/>
    </source>
</evidence>
<dbReference type="EMBL" id="BLXT01001699">
    <property type="protein sequence ID" value="GFN87315.1"/>
    <property type="molecule type" value="Genomic_DNA"/>
</dbReference>
<accession>A0AAV3YV54</accession>
<dbReference type="AlphaFoldDB" id="A0AAV3YV54"/>
<name>A0AAV3YV54_9GAST</name>
<sequence length="68" mass="7365">MVADQAKTVSSQYRQYTPKFLLSNYAVDAGPSAPAFGWSGRLSTSSRGRATLCSMAAFNQKELSEDVN</sequence>
<organism evidence="1 2">
    <name type="scientific">Plakobranchus ocellatus</name>
    <dbReference type="NCBI Taxonomy" id="259542"/>
    <lineage>
        <taxon>Eukaryota</taxon>
        <taxon>Metazoa</taxon>
        <taxon>Spiralia</taxon>
        <taxon>Lophotrochozoa</taxon>
        <taxon>Mollusca</taxon>
        <taxon>Gastropoda</taxon>
        <taxon>Heterobranchia</taxon>
        <taxon>Euthyneura</taxon>
        <taxon>Panpulmonata</taxon>
        <taxon>Sacoglossa</taxon>
        <taxon>Placobranchoidea</taxon>
        <taxon>Plakobranchidae</taxon>
        <taxon>Plakobranchus</taxon>
    </lineage>
</organism>